<proteinExistence type="predicted"/>
<feature type="transmembrane region" description="Helical" evidence="1">
    <location>
        <begin position="284"/>
        <end position="306"/>
    </location>
</feature>
<feature type="transmembrane region" description="Helical" evidence="1">
    <location>
        <begin position="256"/>
        <end position="272"/>
    </location>
</feature>
<evidence type="ECO:0000313" key="4">
    <source>
        <dbReference type="Proteomes" id="UP000505325"/>
    </source>
</evidence>
<keyword evidence="4" id="KW-1185">Reference proteome</keyword>
<gene>
    <name evidence="3" type="ORF">PMPD1_3823</name>
</gene>
<feature type="transmembrane region" description="Helical" evidence="1">
    <location>
        <begin position="197"/>
        <end position="219"/>
    </location>
</feature>
<protein>
    <submittedName>
        <fullName evidence="3">Acyltransferase</fullName>
    </submittedName>
</protein>
<dbReference type="EMBL" id="CP054212">
    <property type="protein sequence ID" value="QKJ88734.1"/>
    <property type="molecule type" value="Genomic_DNA"/>
</dbReference>
<dbReference type="PANTHER" id="PTHR23028">
    <property type="entry name" value="ACETYLTRANSFERASE"/>
    <property type="match status" value="1"/>
</dbReference>
<evidence type="ECO:0000313" key="3">
    <source>
        <dbReference type="EMBL" id="QKJ88734.1"/>
    </source>
</evidence>
<dbReference type="AlphaFoldDB" id="A0A6M8UGH2"/>
<keyword evidence="1" id="KW-0812">Transmembrane</keyword>
<dbReference type="RefSeq" id="WP_173635579.1">
    <property type="nucleotide sequence ID" value="NZ_CP054212.1"/>
</dbReference>
<feature type="domain" description="Acyltransferase 3" evidence="2">
    <location>
        <begin position="5"/>
        <end position="324"/>
    </location>
</feature>
<sequence>MKLTNIQIGRGIAAILVVFHHLYIPQLKSIYPESFIFKHLNTSFIGDFSVYFFFCISGYVMMLSCHRGDKTPLHFIKDRISRIYPIYIFWTLFFILFYFLTKSSFPWLIRLNYIPKNSLEYIHAFSLIPPLFNGENFATPLATAWSLVYEVFFYIIFALLLVFIEVRKIPTFLIVLFFISFLTINSLFGPGRHRWVFLPYIVSDLINICFAVGASLFYVRKINIDSNLKKYCPYIIFLILIGLSLLKNIYNEKVSLIVLTCVTFYLLLNTDFKDSPLQRFFSYLGDASYSIYLTHIAFSSLSWIAIKKGWEFGLILTLSSIVFGCASFKYIEKPLTKFIRKLFLQRTNNIPYNTN</sequence>
<feature type="transmembrane region" description="Helical" evidence="1">
    <location>
        <begin position="83"/>
        <end position="101"/>
    </location>
</feature>
<dbReference type="PANTHER" id="PTHR23028:SF53">
    <property type="entry name" value="ACYL_TRANSF_3 DOMAIN-CONTAINING PROTEIN"/>
    <property type="match status" value="1"/>
</dbReference>
<reference evidence="3 4" key="1">
    <citation type="submission" date="2020-06" db="EMBL/GenBank/DDBJ databases">
        <title>Genome sequence of Paramixta manurensis strain PD-1.</title>
        <authorList>
            <person name="Lee C.W."/>
            <person name="Kim J."/>
        </authorList>
    </citation>
    <scope>NUCLEOTIDE SEQUENCE [LARGE SCALE GENOMIC DNA]</scope>
    <source>
        <strain evidence="3 4">PD-1</strain>
    </source>
</reference>
<feature type="transmembrane region" description="Helical" evidence="1">
    <location>
        <begin position="171"/>
        <end position="191"/>
    </location>
</feature>
<dbReference type="InterPro" id="IPR002656">
    <property type="entry name" value="Acyl_transf_3_dom"/>
</dbReference>
<evidence type="ECO:0000256" key="1">
    <source>
        <dbReference type="SAM" id="Phobius"/>
    </source>
</evidence>
<feature type="transmembrane region" description="Helical" evidence="1">
    <location>
        <begin position="142"/>
        <end position="164"/>
    </location>
</feature>
<evidence type="ECO:0000259" key="2">
    <source>
        <dbReference type="Pfam" id="PF01757"/>
    </source>
</evidence>
<organism evidence="3 4">
    <name type="scientific">Paramixta manurensis</name>
    <dbReference type="NCBI Taxonomy" id="2740817"/>
    <lineage>
        <taxon>Bacteria</taxon>
        <taxon>Pseudomonadati</taxon>
        <taxon>Pseudomonadota</taxon>
        <taxon>Gammaproteobacteria</taxon>
        <taxon>Enterobacterales</taxon>
        <taxon>Erwiniaceae</taxon>
        <taxon>Paramixta</taxon>
    </lineage>
</organism>
<dbReference type="GO" id="GO:0016747">
    <property type="term" value="F:acyltransferase activity, transferring groups other than amino-acyl groups"/>
    <property type="evidence" value="ECO:0007669"/>
    <property type="project" value="InterPro"/>
</dbReference>
<keyword evidence="1" id="KW-0472">Membrane</keyword>
<dbReference type="GO" id="GO:0000271">
    <property type="term" value="P:polysaccharide biosynthetic process"/>
    <property type="evidence" value="ECO:0007669"/>
    <property type="project" value="TreeGrafter"/>
</dbReference>
<dbReference type="KEGG" id="pmak:PMPD1_3823"/>
<accession>A0A6M8UGH2</accession>
<dbReference type="Proteomes" id="UP000505325">
    <property type="component" value="Chromosome"/>
</dbReference>
<feature type="transmembrane region" description="Helical" evidence="1">
    <location>
        <begin position="7"/>
        <end position="24"/>
    </location>
</feature>
<keyword evidence="3" id="KW-0012">Acyltransferase</keyword>
<feature type="transmembrane region" description="Helical" evidence="1">
    <location>
        <begin position="231"/>
        <end position="250"/>
    </location>
</feature>
<feature type="transmembrane region" description="Helical" evidence="1">
    <location>
        <begin position="44"/>
        <end position="62"/>
    </location>
</feature>
<dbReference type="InterPro" id="IPR050879">
    <property type="entry name" value="Acyltransferase_3"/>
</dbReference>
<dbReference type="Pfam" id="PF01757">
    <property type="entry name" value="Acyl_transf_3"/>
    <property type="match status" value="1"/>
</dbReference>
<keyword evidence="1" id="KW-1133">Transmembrane helix</keyword>
<name>A0A6M8UGH2_9GAMM</name>
<keyword evidence="3" id="KW-0808">Transferase</keyword>
<feature type="transmembrane region" description="Helical" evidence="1">
    <location>
        <begin position="312"/>
        <end position="331"/>
    </location>
</feature>
<dbReference type="GO" id="GO:0016020">
    <property type="term" value="C:membrane"/>
    <property type="evidence" value="ECO:0007669"/>
    <property type="project" value="TreeGrafter"/>
</dbReference>